<proteinExistence type="predicted"/>
<keyword evidence="2" id="KW-1185">Reference proteome</keyword>
<protein>
    <submittedName>
        <fullName evidence="1">Uncharacterized protein</fullName>
    </submittedName>
</protein>
<feature type="non-terminal residue" evidence="1">
    <location>
        <position position="1"/>
    </location>
</feature>
<reference evidence="1" key="1">
    <citation type="submission" date="2021-06" db="EMBL/GenBank/DDBJ databases">
        <authorList>
            <person name="Hodson N. C."/>
            <person name="Mongue J. A."/>
            <person name="Jaron S. K."/>
        </authorList>
    </citation>
    <scope>NUCLEOTIDE SEQUENCE</scope>
</reference>
<evidence type="ECO:0000313" key="2">
    <source>
        <dbReference type="Proteomes" id="UP000708208"/>
    </source>
</evidence>
<dbReference type="EMBL" id="CAJVCH010007426">
    <property type="protein sequence ID" value="CAG7660654.1"/>
    <property type="molecule type" value="Genomic_DNA"/>
</dbReference>
<name>A0A8J2J1X4_9HEXA</name>
<organism evidence="1 2">
    <name type="scientific">Allacma fusca</name>
    <dbReference type="NCBI Taxonomy" id="39272"/>
    <lineage>
        <taxon>Eukaryota</taxon>
        <taxon>Metazoa</taxon>
        <taxon>Ecdysozoa</taxon>
        <taxon>Arthropoda</taxon>
        <taxon>Hexapoda</taxon>
        <taxon>Collembola</taxon>
        <taxon>Symphypleona</taxon>
        <taxon>Sminthuridae</taxon>
        <taxon>Allacma</taxon>
    </lineage>
</organism>
<sequence length="8" mass="1093">FCEVHRRF</sequence>
<evidence type="ECO:0000313" key="1">
    <source>
        <dbReference type="EMBL" id="CAG7660654.1"/>
    </source>
</evidence>
<gene>
    <name evidence="1" type="ORF">AFUS01_LOCUS1344</name>
</gene>
<dbReference type="Proteomes" id="UP000708208">
    <property type="component" value="Unassembled WGS sequence"/>
</dbReference>
<comment type="caution">
    <text evidence="1">The sequence shown here is derived from an EMBL/GenBank/DDBJ whole genome shotgun (WGS) entry which is preliminary data.</text>
</comment>
<accession>A0A8J2J1X4</accession>